<dbReference type="Proteomes" id="UP000199382">
    <property type="component" value="Unassembled WGS sequence"/>
</dbReference>
<reference evidence="1 2" key="1">
    <citation type="submission" date="2016-10" db="EMBL/GenBank/DDBJ databases">
        <authorList>
            <person name="de Groot N.N."/>
        </authorList>
    </citation>
    <scope>NUCLEOTIDE SEQUENCE [LARGE SCALE GENOMIC DNA]</scope>
    <source>
        <strain evidence="1 2">DSM 25294</strain>
    </source>
</reference>
<evidence type="ECO:0000313" key="1">
    <source>
        <dbReference type="EMBL" id="SDL81875.1"/>
    </source>
</evidence>
<name>A0A1G9N7Q4_9RHOB</name>
<accession>A0A1G9N7Q4</accession>
<proteinExistence type="predicted"/>
<protein>
    <submittedName>
        <fullName evidence="1">GDPmannose 4,6-dehydratase/GDP-L-fucose synthase</fullName>
    </submittedName>
</protein>
<sequence length="39" mass="4187">MCAETGFKGELVCDLSKPGGTMRKLMDVSGPERLGWKAS</sequence>
<dbReference type="EMBL" id="FNEK01000118">
    <property type="protein sequence ID" value="SDL81875.1"/>
    <property type="molecule type" value="Genomic_DNA"/>
</dbReference>
<keyword evidence="2" id="KW-1185">Reference proteome</keyword>
<dbReference type="STRING" id="571298.SAMN04488026_11181"/>
<dbReference type="AlphaFoldDB" id="A0A1G9N7Q4"/>
<dbReference type="Gene3D" id="3.90.25.10">
    <property type="entry name" value="UDP-galactose 4-epimerase, domain 1"/>
    <property type="match status" value="1"/>
</dbReference>
<gene>
    <name evidence="1" type="ORF">SAMN04488026_11181</name>
</gene>
<organism evidence="1 2">
    <name type="scientific">Aliiruegeria lutimaris</name>
    <dbReference type="NCBI Taxonomy" id="571298"/>
    <lineage>
        <taxon>Bacteria</taxon>
        <taxon>Pseudomonadati</taxon>
        <taxon>Pseudomonadota</taxon>
        <taxon>Alphaproteobacteria</taxon>
        <taxon>Rhodobacterales</taxon>
        <taxon>Roseobacteraceae</taxon>
        <taxon>Aliiruegeria</taxon>
    </lineage>
</organism>
<feature type="non-terminal residue" evidence="1">
    <location>
        <position position="39"/>
    </location>
</feature>
<evidence type="ECO:0000313" key="2">
    <source>
        <dbReference type="Proteomes" id="UP000199382"/>
    </source>
</evidence>